<proteinExistence type="inferred from homology"/>
<accession>A0A484MSN9</accession>
<keyword evidence="4" id="KW-0862">Zinc</keyword>
<feature type="compositionally biased region" description="Low complexity" evidence="10">
    <location>
        <begin position="153"/>
        <end position="167"/>
    </location>
</feature>
<dbReference type="InterPro" id="IPR003657">
    <property type="entry name" value="WRKY_dom"/>
</dbReference>
<keyword evidence="8" id="KW-0539">Nucleus</keyword>
<dbReference type="InterPro" id="IPR036576">
    <property type="entry name" value="WRKY_dom_sf"/>
</dbReference>
<dbReference type="PANTHER" id="PTHR31221:SF141">
    <property type="entry name" value="WRKY PROTEIN"/>
    <property type="match status" value="1"/>
</dbReference>
<evidence type="ECO:0000256" key="2">
    <source>
        <dbReference type="ARBA" id="ARBA00022723"/>
    </source>
</evidence>
<evidence type="ECO:0000256" key="3">
    <source>
        <dbReference type="ARBA" id="ARBA00022737"/>
    </source>
</evidence>
<evidence type="ECO:0000313" key="12">
    <source>
        <dbReference type="EMBL" id="VFQ91953.1"/>
    </source>
</evidence>
<dbReference type="OrthoDB" id="2021103at2759"/>
<comment type="subcellular location">
    <subcellularLocation>
        <location evidence="1">Nucleus</location>
    </subcellularLocation>
</comment>
<dbReference type="AlphaFoldDB" id="A0A484MSN9"/>
<dbReference type="Proteomes" id="UP000595140">
    <property type="component" value="Unassembled WGS sequence"/>
</dbReference>
<keyword evidence="2" id="KW-0479">Metal-binding</keyword>
<dbReference type="GO" id="GO:0046872">
    <property type="term" value="F:metal ion binding"/>
    <property type="evidence" value="ECO:0007669"/>
    <property type="project" value="UniProtKB-KW"/>
</dbReference>
<evidence type="ECO:0000256" key="4">
    <source>
        <dbReference type="ARBA" id="ARBA00022833"/>
    </source>
</evidence>
<evidence type="ECO:0000256" key="9">
    <source>
        <dbReference type="ARBA" id="ARBA00061157"/>
    </source>
</evidence>
<dbReference type="SMART" id="SM00774">
    <property type="entry name" value="WRKY"/>
    <property type="match status" value="2"/>
</dbReference>
<keyword evidence="6" id="KW-0238">DNA-binding</keyword>
<feature type="compositionally biased region" description="Polar residues" evidence="10">
    <location>
        <begin position="184"/>
        <end position="195"/>
    </location>
</feature>
<feature type="domain" description="WRKY" evidence="11">
    <location>
        <begin position="238"/>
        <end position="295"/>
    </location>
</feature>
<dbReference type="GO" id="GO:0003700">
    <property type="term" value="F:DNA-binding transcription factor activity"/>
    <property type="evidence" value="ECO:0007669"/>
    <property type="project" value="InterPro"/>
</dbReference>
<sequence>MGEIANRAPAAIAARSRPTLTVVPRAPLDSFFSDGFVPGFSPGPMTLVSSFFAADSDVCSFSQLLAGAMASPLALASNSSEKAVSGPGCETLQPGYKQNRPVSLAVAAALSPLLVVPPGLSPSGFLQSPGFLSPLQSPFGMSHQQALAHVTAQAALTQSQRQQQMQAEHSPSSPPDASEHESLSLPTESFQTQHDAVSFDQESLKNEPSEVVSQSSSQRGPPPPPLLPPHVMERPAKDGYNWRKYGQKYVKGSECPRSYYRCSQLKCPVKKKVERSVDGHISEITYRGQHNHEPPNPSKRNTDECDVEGSDYNAQAKPQSASSHCLTHVSGSNEIEFSESDWLSDKLPYEQVDGLEESVIVFEEEDEHIPKRRRTEVEAASSAPPSSHKTVTEPRIIVQTRSEVDLLDDGYKWRKYGQKVVKGNTHPRSYYRCTSSGCSVRKHVERAPADPKAVITAYEGKHNHDLPSAGKKNTLAVKG</sequence>
<feature type="region of interest" description="Disordered" evidence="10">
    <location>
        <begin position="280"/>
        <end position="325"/>
    </location>
</feature>
<dbReference type="EMBL" id="OOIL02004480">
    <property type="protein sequence ID" value="VFQ91953.1"/>
    <property type="molecule type" value="Genomic_DNA"/>
</dbReference>
<evidence type="ECO:0000259" key="11">
    <source>
        <dbReference type="PROSITE" id="PS50811"/>
    </source>
</evidence>
<feature type="domain" description="WRKY" evidence="11">
    <location>
        <begin position="402"/>
        <end position="467"/>
    </location>
</feature>
<dbReference type="Gene3D" id="2.20.25.80">
    <property type="entry name" value="WRKY domain"/>
    <property type="match status" value="2"/>
</dbReference>
<keyword evidence="7" id="KW-0804">Transcription</keyword>
<dbReference type="PROSITE" id="PS50811">
    <property type="entry name" value="WRKY"/>
    <property type="match status" value="2"/>
</dbReference>
<dbReference type="FunFam" id="2.20.25.80:FF:000003">
    <property type="entry name" value="WRKY transcription factor 57"/>
    <property type="match status" value="1"/>
</dbReference>
<comment type="similarity">
    <text evidence="9">Belongs to the WRKY group I family.</text>
</comment>
<feature type="region of interest" description="Disordered" evidence="10">
    <location>
        <begin position="371"/>
        <end position="391"/>
    </location>
</feature>
<organism evidence="12 13">
    <name type="scientific">Cuscuta campestris</name>
    <dbReference type="NCBI Taxonomy" id="132261"/>
    <lineage>
        <taxon>Eukaryota</taxon>
        <taxon>Viridiplantae</taxon>
        <taxon>Streptophyta</taxon>
        <taxon>Embryophyta</taxon>
        <taxon>Tracheophyta</taxon>
        <taxon>Spermatophyta</taxon>
        <taxon>Magnoliopsida</taxon>
        <taxon>eudicotyledons</taxon>
        <taxon>Gunneridae</taxon>
        <taxon>Pentapetalae</taxon>
        <taxon>asterids</taxon>
        <taxon>lamiids</taxon>
        <taxon>Solanales</taxon>
        <taxon>Convolvulaceae</taxon>
        <taxon>Cuscuteae</taxon>
        <taxon>Cuscuta</taxon>
        <taxon>Cuscuta subgen. Grammica</taxon>
        <taxon>Cuscuta sect. Cleistogrammica</taxon>
    </lineage>
</organism>
<dbReference type="GO" id="GO:0005634">
    <property type="term" value="C:nucleus"/>
    <property type="evidence" value="ECO:0007669"/>
    <property type="project" value="UniProtKB-SubCell"/>
</dbReference>
<evidence type="ECO:0000256" key="10">
    <source>
        <dbReference type="SAM" id="MobiDB-lite"/>
    </source>
</evidence>
<keyword evidence="13" id="KW-1185">Reference proteome</keyword>
<feature type="compositionally biased region" description="Polar residues" evidence="10">
    <location>
        <begin position="312"/>
        <end position="325"/>
    </location>
</feature>
<feature type="compositionally biased region" description="Low complexity" evidence="10">
    <location>
        <begin position="209"/>
        <end position="218"/>
    </location>
</feature>
<feature type="compositionally biased region" description="Basic and acidic residues" evidence="10">
    <location>
        <begin position="231"/>
        <end position="240"/>
    </location>
</feature>
<evidence type="ECO:0000256" key="5">
    <source>
        <dbReference type="ARBA" id="ARBA00023015"/>
    </source>
</evidence>
<keyword evidence="3" id="KW-0677">Repeat</keyword>
<dbReference type="Pfam" id="PF03106">
    <property type="entry name" value="WRKY"/>
    <property type="match status" value="2"/>
</dbReference>
<dbReference type="PANTHER" id="PTHR31221">
    <property type="entry name" value="WRKY TRANSCRIPTION FACTOR PROTEIN 1-RELATED"/>
    <property type="match status" value="1"/>
</dbReference>
<dbReference type="SUPFAM" id="SSF118290">
    <property type="entry name" value="WRKY DNA-binding domain"/>
    <property type="match status" value="2"/>
</dbReference>
<evidence type="ECO:0000256" key="6">
    <source>
        <dbReference type="ARBA" id="ARBA00023125"/>
    </source>
</evidence>
<dbReference type="GO" id="GO:0043565">
    <property type="term" value="F:sequence-specific DNA binding"/>
    <property type="evidence" value="ECO:0007669"/>
    <property type="project" value="InterPro"/>
</dbReference>
<evidence type="ECO:0000313" key="13">
    <source>
        <dbReference type="Proteomes" id="UP000595140"/>
    </source>
</evidence>
<reference evidence="12 13" key="1">
    <citation type="submission" date="2018-04" db="EMBL/GenBank/DDBJ databases">
        <authorList>
            <person name="Vogel A."/>
        </authorList>
    </citation>
    <scope>NUCLEOTIDE SEQUENCE [LARGE SCALE GENOMIC DNA]</scope>
</reference>
<dbReference type="FunFam" id="2.20.25.80:FF:000006">
    <property type="entry name" value="WRKY transcription factor"/>
    <property type="match status" value="1"/>
</dbReference>
<dbReference type="InterPro" id="IPR044810">
    <property type="entry name" value="WRKY_plant"/>
</dbReference>
<gene>
    <name evidence="12" type="ORF">CCAM_LOCUS33729</name>
</gene>
<evidence type="ECO:0000256" key="1">
    <source>
        <dbReference type="ARBA" id="ARBA00004123"/>
    </source>
</evidence>
<feature type="region of interest" description="Disordered" evidence="10">
    <location>
        <begin position="153"/>
        <end position="240"/>
    </location>
</feature>
<evidence type="ECO:0000256" key="8">
    <source>
        <dbReference type="ARBA" id="ARBA00023242"/>
    </source>
</evidence>
<keyword evidence="5" id="KW-0805">Transcription regulation</keyword>
<protein>
    <recommendedName>
        <fullName evidence="11">WRKY domain-containing protein</fullName>
    </recommendedName>
</protein>
<name>A0A484MSN9_9ASTE</name>
<evidence type="ECO:0000256" key="7">
    <source>
        <dbReference type="ARBA" id="ARBA00023163"/>
    </source>
</evidence>